<keyword evidence="3 10" id="KW-0812">Transmembrane</keyword>
<feature type="transmembrane region" description="Helical" evidence="10">
    <location>
        <begin position="12"/>
        <end position="36"/>
    </location>
</feature>
<keyword evidence="7" id="KW-0458">Lysosome</keyword>
<feature type="transmembrane region" description="Helical" evidence="10">
    <location>
        <begin position="57"/>
        <end position="73"/>
    </location>
</feature>
<feature type="transmembrane region" description="Helical" evidence="10">
    <location>
        <begin position="219"/>
        <end position="243"/>
    </location>
</feature>
<feature type="region of interest" description="Disordered" evidence="9">
    <location>
        <begin position="262"/>
        <end position="286"/>
    </location>
</feature>
<gene>
    <name evidence="11" type="ORF">D0Y65_050575</name>
</gene>
<dbReference type="PANTHER" id="PTHR13131">
    <property type="entry name" value="CYSTINOSIN"/>
    <property type="match status" value="1"/>
</dbReference>
<feature type="transmembrane region" description="Helical" evidence="10">
    <location>
        <begin position="148"/>
        <end position="168"/>
    </location>
</feature>
<keyword evidence="4" id="KW-0677">Repeat</keyword>
<name>A0A445FCQ8_GLYSO</name>
<organism evidence="11 12">
    <name type="scientific">Glycine soja</name>
    <name type="common">Wild soybean</name>
    <dbReference type="NCBI Taxonomy" id="3848"/>
    <lineage>
        <taxon>Eukaryota</taxon>
        <taxon>Viridiplantae</taxon>
        <taxon>Streptophyta</taxon>
        <taxon>Embryophyta</taxon>
        <taxon>Tracheophyta</taxon>
        <taxon>Spermatophyta</taxon>
        <taxon>Magnoliopsida</taxon>
        <taxon>eudicotyledons</taxon>
        <taxon>Gunneridae</taxon>
        <taxon>Pentapetalae</taxon>
        <taxon>rosids</taxon>
        <taxon>fabids</taxon>
        <taxon>Fabales</taxon>
        <taxon>Fabaceae</taxon>
        <taxon>Papilionoideae</taxon>
        <taxon>50 kb inversion clade</taxon>
        <taxon>NPAAA clade</taxon>
        <taxon>indigoferoid/millettioid clade</taxon>
        <taxon>Phaseoleae</taxon>
        <taxon>Glycine</taxon>
        <taxon>Glycine subgen. Soja</taxon>
    </lineage>
</organism>
<dbReference type="InterPro" id="IPR005282">
    <property type="entry name" value="LC_transporter"/>
</dbReference>
<accession>A0A445FCQ8</accession>
<proteinExistence type="predicted"/>
<evidence type="ECO:0000256" key="1">
    <source>
        <dbReference type="ARBA" id="ARBA00004155"/>
    </source>
</evidence>
<comment type="subcellular location">
    <subcellularLocation>
        <location evidence="1">Lysosome membrane</location>
        <topology evidence="1">Multi-pass membrane protein</topology>
    </subcellularLocation>
</comment>
<dbReference type="SMART" id="SM00679">
    <property type="entry name" value="CTNS"/>
    <property type="match status" value="2"/>
</dbReference>
<evidence type="ECO:0000256" key="5">
    <source>
        <dbReference type="ARBA" id="ARBA00022989"/>
    </source>
</evidence>
<reference evidence="11 12" key="1">
    <citation type="submission" date="2018-09" db="EMBL/GenBank/DDBJ databases">
        <title>A high-quality reference genome of wild soybean provides a powerful tool to mine soybean genomes.</title>
        <authorList>
            <person name="Xie M."/>
            <person name="Chung C.Y.L."/>
            <person name="Li M.-W."/>
            <person name="Wong F.-L."/>
            <person name="Chan T.-F."/>
            <person name="Lam H.-M."/>
        </authorList>
    </citation>
    <scope>NUCLEOTIDE SEQUENCE [LARGE SCALE GENOMIC DNA]</scope>
    <source>
        <strain evidence="12">cv. W05</strain>
        <tissue evidence="11">Hypocotyl of etiolated seedlings</tissue>
    </source>
</reference>
<dbReference type="PANTHER" id="PTHR13131:SF9">
    <property type="entry name" value="CYSTINOSIN-LIKE PROTEIN"/>
    <property type="match status" value="1"/>
</dbReference>
<evidence type="ECO:0000313" key="11">
    <source>
        <dbReference type="EMBL" id="RZB46600.1"/>
    </source>
</evidence>
<dbReference type="InterPro" id="IPR006603">
    <property type="entry name" value="PQ-loop_rpt"/>
</dbReference>
<dbReference type="Gene3D" id="1.20.1280.290">
    <property type="match status" value="2"/>
</dbReference>
<feature type="transmembrane region" description="Helical" evidence="10">
    <location>
        <begin position="93"/>
        <end position="111"/>
    </location>
</feature>
<dbReference type="AlphaFoldDB" id="A0A445FCQ8"/>
<dbReference type="Proteomes" id="UP000289340">
    <property type="component" value="Chromosome 19"/>
</dbReference>
<evidence type="ECO:0000256" key="2">
    <source>
        <dbReference type="ARBA" id="ARBA00022448"/>
    </source>
</evidence>
<evidence type="ECO:0000256" key="4">
    <source>
        <dbReference type="ARBA" id="ARBA00022737"/>
    </source>
</evidence>
<sequence length="286" mass="32464">MVPWNSFPLEVIYQVLGWLAFLSWSVAGYPQLILNFRRKSVVGLSLDYEILNLTKHFSYLIYNASLFFVPAVQKQYFEKYGHGQMIPVAANDVAFSTHSVIVHLIILSQIAMFERGSQKFSKYAIAIVVVVWFSAAICFFIALPSQSWLWLISIFNIIQVVMTLIKYFPQAFMNFLRKSTDGFSIGTILLDFSGGIFNYSQMVVQSIDQGSWVNFYGNIGKVLISLVTIFYDSILMCQHYVLYPENKKGLTSKNSEEIKQPLISASPIDQQIKGSLKSSHQSPAEL</sequence>
<dbReference type="GO" id="GO:0015184">
    <property type="term" value="F:L-cystine transmembrane transporter activity"/>
    <property type="evidence" value="ECO:0007669"/>
    <property type="project" value="TreeGrafter"/>
</dbReference>
<protein>
    <recommendedName>
        <fullName evidence="8">Cystinosin homolog</fullName>
    </recommendedName>
</protein>
<evidence type="ECO:0000256" key="10">
    <source>
        <dbReference type="SAM" id="Phobius"/>
    </source>
</evidence>
<evidence type="ECO:0000256" key="9">
    <source>
        <dbReference type="SAM" id="MobiDB-lite"/>
    </source>
</evidence>
<feature type="compositionally biased region" description="Polar residues" evidence="9">
    <location>
        <begin position="267"/>
        <end position="286"/>
    </location>
</feature>
<evidence type="ECO:0000256" key="8">
    <source>
        <dbReference type="ARBA" id="ARBA00074957"/>
    </source>
</evidence>
<keyword evidence="12" id="KW-1185">Reference proteome</keyword>
<feature type="transmembrane region" description="Helical" evidence="10">
    <location>
        <begin position="123"/>
        <end position="142"/>
    </location>
</feature>
<dbReference type="GO" id="GO:0005765">
    <property type="term" value="C:lysosomal membrane"/>
    <property type="evidence" value="ECO:0007669"/>
    <property type="project" value="UniProtKB-SubCell"/>
</dbReference>
<evidence type="ECO:0000256" key="6">
    <source>
        <dbReference type="ARBA" id="ARBA00023136"/>
    </source>
</evidence>
<dbReference type="NCBIfam" id="TIGR00951">
    <property type="entry name" value="2A43"/>
    <property type="match status" value="1"/>
</dbReference>
<evidence type="ECO:0000313" key="12">
    <source>
        <dbReference type="Proteomes" id="UP000289340"/>
    </source>
</evidence>
<dbReference type="EMBL" id="QZWG01000019">
    <property type="protein sequence ID" value="RZB46600.1"/>
    <property type="molecule type" value="Genomic_DNA"/>
</dbReference>
<dbReference type="Gramene" id="XM_028360113.1">
    <property type="protein sequence ID" value="XP_028215914.1"/>
    <property type="gene ID" value="LOC114398008"/>
</dbReference>
<keyword evidence="2" id="KW-0813">Transport</keyword>
<evidence type="ECO:0000256" key="7">
    <source>
        <dbReference type="ARBA" id="ARBA00023228"/>
    </source>
</evidence>
<dbReference type="Pfam" id="PF04193">
    <property type="entry name" value="PQ-loop"/>
    <property type="match status" value="2"/>
</dbReference>
<feature type="transmembrane region" description="Helical" evidence="10">
    <location>
        <begin position="180"/>
        <end position="199"/>
    </location>
</feature>
<dbReference type="FunFam" id="1.20.1280.290:FF:000018">
    <property type="entry name" value="Cystinosin homolog"/>
    <property type="match status" value="1"/>
</dbReference>
<comment type="caution">
    <text evidence="11">The sequence shown here is derived from an EMBL/GenBank/DDBJ whole genome shotgun (WGS) entry which is preliminary data.</text>
</comment>
<keyword evidence="6 10" id="KW-0472">Membrane</keyword>
<keyword evidence="5 10" id="KW-1133">Transmembrane helix</keyword>
<evidence type="ECO:0000256" key="3">
    <source>
        <dbReference type="ARBA" id="ARBA00022692"/>
    </source>
</evidence>